<evidence type="ECO:0000256" key="5">
    <source>
        <dbReference type="ARBA" id="ARBA00038229"/>
    </source>
</evidence>
<evidence type="ECO:0000256" key="1">
    <source>
        <dbReference type="ARBA" id="ARBA00004604"/>
    </source>
</evidence>
<dbReference type="GO" id="GO:0034388">
    <property type="term" value="C:Pwp2p-containing subcomplex of 90S preribosome"/>
    <property type="evidence" value="ECO:0007669"/>
    <property type="project" value="TreeGrafter"/>
</dbReference>
<dbReference type="Pfam" id="PF04003">
    <property type="entry name" value="Utp12"/>
    <property type="match status" value="1"/>
</dbReference>
<dbReference type="SUPFAM" id="SSF117289">
    <property type="entry name" value="Nucleoporin domain"/>
    <property type="match status" value="1"/>
</dbReference>
<sequence length="943" mass="106742">MVKSYQRFEQAAAFGVIASNANCVWIPASSRTNNGSGPGQLITSALENVNVWDIKTGDLVTILSDGLPPGASDAKGSKPAECTYLEVHQDTNLLVVGYADGVIKVWDLVSKTVLLNFNGHKAAITLLQFDITGTRLISGSKDSNIIVWDLVGEVGLYKLRSHKDAITGFWCQGEDWLVSTSKDGLIKIWDLKTQQCIETHIAHTGECWGLAVKDDLLITTSTDSQVKIWKLNMENDKMGEKLTEMGIFEKQSKQRGLKIEFITNASDGVSFFYIQNADKTIETYRIRKEEEIARGLKKREKRLKEKGLTDEEIAKSIKDSYSSLILHPFQTVRSLYKIKSASWTTVTSSKLELVVTTSNNTIEYYSIPYEKRDPTSPAPLKTHTIELQGQRTDVRSIDVSDDNRLLATASNGLLKIWNVKTHKCIRTFECGYALTCKFLPGGLLVILGTRSGELQLFDLASSSLLDTVEDAHEAAIWSLDLTSDGKRLVTGSADKTVKFWDFQVEKTLVPGTKDKFVPMLKLNHDTTLELNDDILSVRISPDDRYLAISLLDNTVKVFFLDSMKFYLSLYGHKLPVLSIDISFDSKMIITSSADKNIKIWGLDFGDCHKSLFAHQDSIMSVKFLPESHNFFSCSKDAVVKYWDGEKFECIQKLYAHQSEVWALAVSTDGSYVVSSSHDHSIRIWEETEDQVFLEEEKEKELEEQYEDTLLTSLEEGNGDDAFKGDATGEIVEDEASGVHKQTLESLKAGERFMEALDLGIAEIEGMEMYNKDMKLWQRKKLGEAPMKPQGNSVLIAVKKTPEQYIMDTLSRIRASQLEDALMVMPFSYVLKFLRFTDAVMKNKTLLHNHLPLICKNLFFIIKFNHKELISQKNEELKLQINRVKTELRNALKSTEDDLGFNVQGLKFIRQQWNLKHNYEFADEYDQQEKDNSGARKRVFERVI</sequence>
<keyword evidence="10" id="KW-1185">Reference proteome</keyword>
<dbReference type="PROSITE" id="PS00678">
    <property type="entry name" value="WD_REPEATS_1"/>
    <property type="match status" value="4"/>
</dbReference>
<dbReference type="InterPro" id="IPR036322">
    <property type="entry name" value="WD40_repeat_dom_sf"/>
</dbReference>
<organism evidence="9 10">
    <name type="scientific">Saccharomyces pastorianus</name>
    <name type="common">Lager yeast</name>
    <name type="synonym">Saccharomyces cerevisiae x Saccharomyces eubayanus</name>
    <dbReference type="NCBI Taxonomy" id="27292"/>
    <lineage>
        <taxon>Eukaryota</taxon>
        <taxon>Fungi</taxon>
        <taxon>Dikarya</taxon>
        <taxon>Ascomycota</taxon>
        <taxon>Saccharomycotina</taxon>
        <taxon>Saccharomycetes</taxon>
        <taxon>Saccharomycetales</taxon>
        <taxon>Saccharomycetaceae</taxon>
        <taxon>Saccharomyces</taxon>
    </lineage>
</organism>
<feature type="repeat" description="WD" evidence="6">
    <location>
        <begin position="159"/>
        <end position="199"/>
    </location>
</feature>
<evidence type="ECO:0000256" key="6">
    <source>
        <dbReference type="PROSITE-ProRule" id="PRU00221"/>
    </source>
</evidence>
<proteinExistence type="inferred from homology"/>
<dbReference type="InterPro" id="IPR019775">
    <property type="entry name" value="WD40_repeat_CS"/>
</dbReference>
<dbReference type="Pfam" id="PF25173">
    <property type="entry name" value="Beta-prop_WDR3_1st"/>
    <property type="match status" value="1"/>
</dbReference>
<comment type="similarity">
    <text evidence="5">Belongs to the WD repeat WDR3/UTP12 family.</text>
</comment>
<accession>A0A6C1ECZ1</accession>
<dbReference type="AlphaFoldDB" id="A0A6C1ECZ1"/>
<dbReference type="OrthoDB" id="407922at2759"/>
<evidence type="ECO:0000256" key="2">
    <source>
        <dbReference type="ARBA" id="ARBA00022574"/>
    </source>
</evidence>
<dbReference type="PANTHER" id="PTHR19853">
    <property type="entry name" value="WD REPEAT CONTAINING PROTEIN 3 WDR3"/>
    <property type="match status" value="1"/>
</dbReference>
<dbReference type="FunFam" id="2.130.10.10:FF:000178">
    <property type="entry name" value="WD repeat domain 3"/>
    <property type="match status" value="1"/>
</dbReference>
<dbReference type="Gene3D" id="2.130.10.10">
    <property type="entry name" value="YVTN repeat-like/Quinoprotein amine dehydrogenase"/>
    <property type="match status" value="4"/>
</dbReference>
<gene>
    <name evidence="9" type="primary">DIP2_3</name>
    <name evidence="9" type="ORF">GRS66_009358</name>
</gene>
<feature type="repeat" description="WD" evidence="6">
    <location>
        <begin position="569"/>
        <end position="610"/>
    </location>
</feature>
<dbReference type="Pfam" id="PF25172">
    <property type="entry name" value="Beta-prop_WDR3_2nd"/>
    <property type="match status" value="1"/>
</dbReference>
<evidence type="ECO:0000256" key="4">
    <source>
        <dbReference type="ARBA" id="ARBA00023242"/>
    </source>
</evidence>
<dbReference type="FunFam" id="2.130.10.10:FF:001139">
    <property type="entry name" value="DIP2p Nucleolar protein"/>
    <property type="match status" value="1"/>
</dbReference>
<dbReference type="InterPro" id="IPR001680">
    <property type="entry name" value="WD40_rpt"/>
</dbReference>
<feature type="repeat" description="WD" evidence="6">
    <location>
        <begin position="469"/>
        <end position="510"/>
    </location>
</feature>
<dbReference type="GO" id="GO:0030515">
    <property type="term" value="F:snoRNA binding"/>
    <property type="evidence" value="ECO:0007669"/>
    <property type="project" value="TreeGrafter"/>
</dbReference>
<dbReference type="CDD" id="cd00200">
    <property type="entry name" value="WD40"/>
    <property type="match status" value="1"/>
</dbReference>
<evidence type="ECO:0000256" key="7">
    <source>
        <dbReference type="SAM" id="Coils"/>
    </source>
</evidence>
<keyword evidence="2 6" id="KW-0853">WD repeat</keyword>
<feature type="repeat" description="WD" evidence="6">
    <location>
        <begin position="85"/>
        <end position="116"/>
    </location>
</feature>
<evidence type="ECO:0000313" key="10">
    <source>
        <dbReference type="Proteomes" id="UP000501346"/>
    </source>
</evidence>
<dbReference type="InterPro" id="IPR051570">
    <property type="entry name" value="TBC1_cilium_biogenesis"/>
</dbReference>
<comment type="subcellular location">
    <subcellularLocation>
        <location evidence="1">Nucleus</location>
        <location evidence="1">Nucleolus</location>
    </subcellularLocation>
</comment>
<keyword evidence="3" id="KW-0677">Repeat</keyword>
<keyword evidence="7" id="KW-0175">Coiled coil</keyword>
<feature type="repeat" description="WD" evidence="6">
    <location>
        <begin position="117"/>
        <end position="150"/>
    </location>
</feature>
<dbReference type="PROSITE" id="PS50082">
    <property type="entry name" value="WD_REPEATS_2"/>
    <property type="match status" value="8"/>
</dbReference>
<dbReference type="EMBL" id="CP049009">
    <property type="protein sequence ID" value="QID86720.1"/>
    <property type="molecule type" value="Genomic_DNA"/>
</dbReference>
<evidence type="ECO:0000313" key="9">
    <source>
        <dbReference type="EMBL" id="QID86720.1"/>
    </source>
</evidence>
<evidence type="ECO:0000256" key="3">
    <source>
        <dbReference type="ARBA" id="ARBA00022737"/>
    </source>
</evidence>
<dbReference type="FunFam" id="2.130.10.10:FF:001015">
    <property type="entry name" value="DIP2p Nucleolar protein"/>
    <property type="match status" value="1"/>
</dbReference>
<feature type="domain" description="Small-subunit processome Utp12" evidence="8">
    <location>
        <begin position="801"/>
        <end position="909"/>
    </location>
</feature>
<reference evidence="9 10" key="1">
    <citation type="journal article" date="2019" name="BMC Genomics">
        <title>Chromosome level assembly and comparative genome analysis confirm lager-brewing yeasts originated from a single hybridization.</title>
        <authorList>
            <person name="Salazar A.N."/>
            <person name="Gorter de Vries A.R."/>
            <person name="van den Broek M."/>
            <person name="Brouwers N."/>
            <person name="de la Torre Cortes P."/>
            <person name="Kuijpers N.G.A."/>
            <person name="Daran J.G."/>
            <person name="Abeel T."/>
        </authorList>
    </citation>
    <scope>NUCLEOTIDE SEQUENCE [LARGE SCALE GENOMIC DNA]</scope>
    <source>
        <strain evidence="9 10">CBS 1483</strain>
    </source>
</reference>
<dbReference type="GO" id="GO:0032040">
    <property type="term" value="C:small-subunit processome"/>
    <property type="evidence" value="ECO:0007669"/>
    <property type="project" value="TreeGrafter"/>
</dbReference>
<dbReference type="InterPro" id="IPR015943">
    <property type="entry name" value="WD40/YVTN_repeat-like_dom_sf"/>
</dbReference>
<dbReference type="Proteomes" id="UP000501346">
    <property type="component" value="Chromosome SeXII"/>
</dbReference>
<dbReference type="PROSITE" id="PS50294">
    <property type="entry name" value="WD_REPEATS_REGION"/>
    <property type="match status" value="5"/>
</dbReference>
<protein>
    <submittedName>
        <fullName evidence="9">Beta transducin</fullName>
    </submittedName>
</protein>
<dbReference type="FunFam" id="2.130.10.10:FF:000157">
    <property type="entry name" value="WD repeat domain 3"/>
    <property type="match status" value="1"/>
</dbReference>
<dbReference type="PANTHER" id="PTHR19853:SF0">
    <property type="entry name" value="WD REPEAT-CONTAINING PROTEIN 3"/>
    <property type="match status" value="1"/>
</dbReference>
<dbReference type="SUPFAM" id="SSF50978">
    <property type="entry name" value="WD40 repeat-like"/>
    <property type="match status" value="1"/>
</dbReference>
<dbReference type="PRINTS" id="PR00320">
    <property type="entry name" value="GPROTEINBRPT"/>
</dbReference>
<evidence type="ECO:0000259" key="8">
    <source>
        <dbReference type="Pfam" id="PF04003"/>
    </source>
</evidence>
<feature type="repeat" description="WD" evidence="6">
    <location>
        <begin position="611"/>
        <end position="652"/>
    </location>
</feature>
<dbReference type="InterPro" id="IPR020472">
    <property type="entry name" value="WD40_PAC1"/>
</dbReference>
<feature type="repeat" description="WD" evidence="6">
    <location>
        <begin position="653"/>
        <end position="685"/>
    </location>
</feature>
<feature type="coiled-coil region" evidence="7">
    <location>
        <begin position="866"/>
        <end position="893"/>
    </location>
</feature>
<feature type="repeat" description="WD" evidence="6">
    <location>
        <begin position="387"/>
        <end position="427"/>
    </location>
</feature>
<dbReference type="GO" id="GO:0030490">
    <property type="term" value="P:maturation of SSU-rRNA"/>
    <property type="evidence" value="ECO:0007669"/>
    <property type="project" value="TreeGrafter"/>
</dbReference>
<dbReference type="InterPro" id="IPR007148">
    <property type="entry name" value="SSU_processome_Utp12"/>
</dbReference>
<name>A0A6C1ECZ1_SACPS</name>
<dbReference type="SMART" id="SM00320">
    <property type="entry name" value="WD40"/>
    <property type="match status" value="11"/>
</dbReference>
<keyword evidence="4" id="KW-0539">Nucleus</keyword>